<feature type="compositionally biased region" description="Basic residues" evidence="2">
    <location>
        <begin position="457"/>
        <end position="469"/>
    </location>
</feature>
<feature type="region of interest" description="Disordered" evidence="2">
    <location>
        <begin position="408"/>
        <end position="484"/>
    </location>
</feature>
<evidence type="ECO:0000259" key="3">
    <source>
        <dbReference type="PROSITE" id="PS50157"/>
    </source>
</evidence>
<proteinExistence type="predicted"/>
<name>A0A4S4LZ37_9AGAM</name>
<dbReference type="EMBL" id="SGPL01000097">
    <property type="protein sequence ID" value="THH17785.1"/>
    <property type="molecule type" value="Genomic_DNA"/>
</dbReference>
<evidence type="ECO:0000313" key="5">
    <source>
        <dbReference type="Proteomes" id="UP000310158"/>
    </source>
</evidence>
<keyword evidence="5" id="KW-1185">Reference proteome</keyword>
<sequence length="570" mass="62385">MDYSLIDFYAPYNTPLPSSTMKDISSYNNTPTSELGTVQWHDDLRGDNIATYDYAMPFGGPPNLNALQQPYISDATHLDWAKNNPYVTGNGIPDLTHCSIPDQVNRGFTSLGSFVNEAQPSVHSPTDADIILSGFQQPNANLSGTIDFSASVQYPVSRTSTGPHEGNYVNCGGYISAPTIHTADWSVNGNYWTRYGTTHPAHADTFGENASFSSRPADIGAQNLWNGATSNPDQNLYFNGATANGAPNPGTMYAPAQFVDPFVPPLPAVPPSTDAAHSGLGTESDTRGFGFSRGLSRTAVNGRKVLQSLTNEKRDASFAYNEASETNLWTPASDSIGPTMEMREQQMAIISLPEPDWDEIHNSCGSKATEIQGTTSPEGPSQAAAGRNLMADEQYDETLLRRNNTYKIGAPGEYNNQGWSNLETMSSVGEGSSLLPGTCPSDARHGDDVHGDDGKTKSKAQKTKKRARKENKQPGTEQQPKKKQKREKIVFCLKCKEGFTTLRDFARHEKHVENGEKIVCEYCHRSYSRDTPRHLQTKVCQAARAALAQSVQEEKERAMLEQSWIDTEGF</sequence>
<gene>
    <name evidence="4" type="ORF">EW146_g3106</name>
</gene>
<dbReference type="GO" id="GO:0008270">
    <property type="term" value="F:zinc ion binding"/>
    <property type="evidence" value="ECO:0007669"/>
    <property type="project" value="UniProtKB-KW"/>
</dbReference>
<feature type="compositionally biased region" description="Polar residues" evidence="2">
    <location>
        <begin position="414"/>
        <end position="430"/>
    </location>
</feature>
<evidence type="ECO:0000313" key="4">
    <source>
        <dbReference type="EMBL" id="THH17785.1"/>
    </source>
</evidence>
<evidence type="ECO:0000256" key="1">
    <source>
        <dbReference type="PROSITE-ProRule" id="PRU00042"/>
    </source>
</evidence>
<feature type="domain" description="C2H2-type" evidence="3">
    <location>
        <begin position="490"/>
        <end position="518"/>
    </location>
</feature>
<keyword evidence="1" id="KW-0862">Zinc</keyword>
<dbReference type="PROSITE" id="PS50157">
    <property type="entry name" value="ZINC_FINGER_C2H2_2"/>
    <property type="match status" value="1"/>
</dbReference>
<reference evidence="4 5" key="1">
    <citation type="submission" date="2019-02" db="EMBL/GenBank/DDBJ databases">
        <title>Genome sequencing of the rare red list fungi Bondarzewia mesenterica.</title>
        <authorList>
            <person name="Buettner E."/>
            <person name="Kellner H."/>
        </authorList>
    </citation>
    <scope>NUCLEOTIDE SEQUENCE [LARGE SCALE GENOMIC DNA]</scope>
    <source>
        <strain evidence="4 5">DSM 108281</strain>
    </source>
</reference>
<comment type="caution">
    <text evidence="4">The sequence shown here is derived from an EMBL/GenBank/DDBJ whole genome shotgun (WGS) entry which is preliminary data.</text>
</comment>
<dbReference type="Proteomes" id="UP000310158">
    <property type="component" value="Unassembled WGS sequence"/>
</dbReference>
<keyword evidence="1" id="KW-0479">Metal-binding</keyword>
<accession>A0A4S4LZ37</accession>
<organism evidence="4 5">
    <name type="scientific">Bondarzewia mesenterica</name>
    <dbReference type="NCBI Taxonomy" id="1095465"/>
    <lineage>
        <taxon>Eukaryota</taxon>
        <taxon>Fungi</taxon>
        <taxon>Dikarya</taxon>
        <taxon>Basidiomycota</taxon>
        <taxon>Agaricomycotina</taxon>
        <taxon>Agaricomycetes</taxon>
        <taxon>Russulales</taxon>
        <taxon>Bondarzewiaceae</taxon>
        <taxon>Bondarzewia</taxon>
    </lineage>
</organism>
<dbReference type="InterPro" id="IPR013087">
    <property type="entry name" value="Znf_C2H2_type"/>
</dbReference>
<dbReference type="AlphaFoldDB" id="A0A4S4LZ37"/>
<evidence type="ECO:0000256" key="2">
    <source>
        <dbReference type="SAM" id="MobiDB-lite"/>
    </source>
</evidence>
<protein>
    <recommendedName>
        <fullName evidence="3">C2H2-type domain-containing protein</fullName>
    </recommendedName>
</protein>
<feature type="region of interest" description="Disordered" evidence="2">
    <location>
        <begin position="272"/>
        <end position="293"/>
    </location>
</feature>
<keyword evidence="1" id="KW-0863">Zinc-finger</keyword>
<feature type="compositionally biased region" description="Basic and acidic residues" evidence="2">
    <location>
        <begin position="442"/>
        <end position="456"/>
    </location>
</feature>